<dbReference type="SUPFAM" id="SSF55008">
    <property type="entry name" value="HMA, heavy metal-associated domain"/>
    <property type="match status" value="1"/>
</dbReference>
<evidence type="ECO:0000259" key="1">
    <source>
        <dbReference type="PROSITE" id="PS50846"/>
    </source>
</evidence>
<reference evidence="2" key="1">
    <citation type="submission" date="2018-06" db="EMBL/GenBank/DDBJ databases">
        <authorList>
            <person name="Zhirakovskaya E."/>
        </authorList>
    </citation>
    <scope>NUCLEOTIDE SEQUENCE</scope>
</reference>
<accession>A0A3B0TC10</accession>
<dbReference type="Gene3D" id="3.30.70.100">
    <property type="match status" value="1"/>
</dbReference>
<dbReference type="Pfam" id="PF00403">
    <property type="entry name" value="HMA"/>
    <property type="match status" value="1"/>
</dbReference>
<name>A0A3B0TC10_9ZZZZ</name>
<dbReference type="EMBL" id="UOEL01000126">
    <property type="protein sequence ID" value="VAW15578.1"/>
    <property type="molecule type" value="Genomic_DNA"/>
</dbReference>
<feature type="domain" description="HMA" evidence="1">
    <location>
        <begin position="66"/>
        <end position="133"/>
    </location>
</feature>
<dbReference type="PROSITE" id="PS50846">
    <property type="entry name" value="HMA_2"/>
    <property type="match status" value="1"/>
</dbReference>
<dbReference type="InterPro" id="IPR036163">
    <property type="entry name" value="HMA_dom_sf"/>
</dbReference>
<gene>
    <name evidence="2" type="ORF">MNBD_BACTEROID03-1889</name>
</gene>
<dbReference type="CDD" id="cd00371">
    <property type="entry name" value="HMA"/>
    <property type="match status" value="1"/>
</dbReference>
<dbReference type="GO" id="GO:0046872">
    <property type="term" value="F:metal ion binding"/>
    <property type="evidence" value="ECO:0007669"/>
    <property type="project" value="InterPro"/>
</dbReference>
<proteinExistence type="predicted"/>
<dbReference type="InterPro" id="IPR006121">
    <property type="entry name" value="HMA_dom"/>
</dbReference>
<dbReference type="AlphaFoldDB" id="A0A3B0TC10"/>
<protein>
    <recommendedName>
        <fullName evidence="1">HMA domain-containing protein</fullName>
    </recommendedName>
</protein>
<organism evidence="2">
    <name type="scientific">hydrothermal vent metagenome</name>
    <dbReference type="NCBI Taxonomy" id="652676"/>
    <lineage>
        <taxon>unclassified sequences</taxon>
        <taxon>metagenomes</taxon>
        <taxon>ecological metagenomes</taxon>
    </lineage>
</organism>
<sequence>MYNSWYGSCNRGVEVNANYSVLLKKIRMQTKRWVFVLLLIFIVSCNSTKNVQNNTTEEVVTPASFKTAVITIDGMACQEGCADTIKTNLDGIKGVRSAEVSYDKKEAVIAFDSNTVSIDDLKNTITNTKVKDYVYTIKNVVLQN</sequence>
<evidence type="ECO:0000313" key="2">
    <source>
        <dbReference type="EMBL" id="VAW15578.1"/>
    </source>
</evidence>